<dbReference type="Proteomes" id="UP000311382">
    <property type="component" value="Unassembled WGS sequence"/>
</dbReference>
<dbReference type="OrthoDB" id="2521637at2759"/>
<proteinExistence type="predicted"/>
<feature type="transmembrane region" description="Helical" evidence="1">
    <location>
        <begin position="102"/>
        <end position="121"/>
    </location>
</feature>
<dbReference type="AlphaFoldDB" id="A0A5C5G6J1"/>
<name>A0A5C5G6J1_9BASI</name>
<accession>A0A5C5G6J1</accession>
<feature type="domain" description="DUF6534" evidence="2">
    <location>
        <begin position="181"/>
        <end position="275"/>
    </location>
</feature>
<keyword evidence="1" id="KW-1133">Transmembrane helix</keyword>
<feature type="transmembrane region" description="Helical" evidence="1">
    <location>
        <begin position="55"/>
        <end position="76"/>
    </location>
</feature>
<feature type="transmembrane region" description="Helical" evidence="1">
    <location>
        <begin position="214"/>
        <end position="239"/>
    </location>
</feature>
<feature type="transmembrane region" description="Helical" evidence="1">
    <location>
        <begin position="133"/>
        <end position="156"/>
    </location>
</feature>
<feature type="transmembrane region" description="Helical" evidence="1">
    <location>
        <begin position="176"/>
        <end position="193"/>
    </location>
</feature>
<sequence length="374" mass="38919">MSTSLSDVPAQIARQDVATGVLGPYLVGCVLNLLLGGVYLGLFSSARADLRQQPLKAKAVSWAVFALMVCCIVMAAEELVDTGVSQKRSAEELFAGPPQSNVLPLLGGVTGASCQAFLMWRAAALMPSRPLRLAFYAATSTLVLLALAGATLFSAMGFILTAGGESPIPYFTAEALWLWPSAFADILISAALAQTLHRRIAGFNPHTDGVLWRLIVVALQTAALTSVVSIAGAAVSTALEKSDDVHASAAGFAFWLPLPALHAISLFTTLSSRRHVQAQLSGSNSSGHHHNAHNNTLPLSVISGSGGVPGTKHTAGGARSSRAPHPLVVTVQREQAVSYDDGLELDVRKGPYGLDGSASSFGVGEKGRSSDEVV</sequence>
<protein>
    <submittedName>
        <fullName evidence="3">Proteophosphoglycan ppg4</fullName>
    </submittedName>
</protein>
<dbReference type="EMBL" id="SOZI01000006">
    <property type="protein sequence ID" value="TNY24012.1"/>
    <property type="molecule type" value="Genomic_DNA"/>
</dbReference>
<keyword evidence="4" id="KW-1185">Reference proteome</keyword>
<evidence type="ECO:0000256" key="1">
    <source>
        <dbReference type="SAM" id="Phobius"/>
    </source>
</evidence>
<evidence type="ECO:0000313" key="4">
    <source>
        <dbReference type="Proteomes" id="UP000311382"/>
    </source>
</evidence>
<dbReference type="Pfam" id="PF20152">
    <property type="entry name" value="DUF6534"/>
    <property type="match status" value="1"/>
</dbReference>
<comment type="caution">
    <text evidence="3">The sequence shown here is derived from an EMBL/GenBank/DDBJ whole genome shotgun (WGS) entry which is preliminary data.</text>
</comment>
<organism evidence="3 4">
    <name type="scientific">Rhodotorula diobovata</name>
    <dbReference type="NCBI Taxonomy" id="5288"/>
    <lineage>
        <taxon>Eukaryota</taxon>
        <taxon>Fungi</taxon>
        <taxon>Dikarya</taxon>
        <taxon>Basidiomycota</taxon>
        <taxon>Pucciniomycotina</taxon>
        <taxon>Microbotryomycetes</taxon>
        <taxon>Sporidiobolales</taxon>
        <taxon>Sporidiobolaceae</taxon>
        <taxon>Rhodotorula</taxon>
    </lineage>
</organism>
<reference evidence="3 4" key="1">
    <citation type="submission" date="2019-03" db="EMBL/GenBank/DDBJ databases">
        <title>Rhodosporidium diobovatum UCD-FST 08-225 genome sequencing, assembly, and annotation.</title>
        <authorList>
            <person name="Fakankun I.U."/>
            <person name="Fristensky B."/>
            <person name="Levin D.B."/>
        </authorList>
    </citation>
    <scope>NUCLEOTIDE SEQUENCE [LARGE SCALE GENOMIC DNA]</scope>
    <source>
        <strain evidence="3 4">UCD-FST 08-225</strain>
    </source>
</reference>
<dbReference type="PANTHER" id="PTHR40465:SF1">
    <property type="entry name" value="DUF6534 DOMAIN-CONTAINING PROTEIN"/>
    <property type="match status" value="1"/>
</dbReference>
<gene>
    <name evidence="3" type="ORF">DMC30DRAFT_371983</name>
</gene>
<evidence type="ECO:0000313" key="3">
    <source>
        <dbReference type="EMBL" id="TNY24012.1"/>
    </source>
</evidence>
<dbReference type="InterPro" id="IPR045339">
    <property type="entry name" value="DUF6534"/>
</dbReference>
<feature type="transmembrane region" description="Helical" evidence="1">
    <location>
        <begin position="245"/>
        <end position="267"/>
    </location>
</feature>
<keyword evidence="1" id="KW-0472">Membrane</keyword>
<dbReference type="PANTHER" id="PTHR40465">
    <property type="entry name" value="CHROMOSOME 1, WHOLE GENOME SHOTGUN SEQUENCE"/>
    <property type="match status" value="1"/>
</dbReference>
<evidence type="ECO:0000259" key="2">
    <source>
        <dbReference type="Pfam" id="PF20152"/>
    </source>
</evidence>
<keyword evidence="1" id="KW-0812">Transmembrane</keyword>
<feature type="transmembrane region" description="Helical" evidence="1">
    <location>
        <begin position="25"/>
        <end position="43"/>
    </location>
</feature>